<proteinExistence type="predicted"/>
<keyword evidence="2" id="KW-1185">Reference proteome</keyword>
<protein>
    <recommendedName>
        <fullName evidence="3">Methyltransferase type 11 domain-containing protein</fullName>
    </recommendedName>
</protein>
<organism evidence="1 2">
    <name type="scientific">Leifsonia xyli subsp. cynodontis DSM 46306</name>
    <dbReference type="NCBI Taxonomy" id="1389489"/>
    <lineage>
        <taxon>Bacteria</taxon>
        <taxon>Bacillati</taxon>
        <taxon>Actinomycetota</taxon>
        <taxon>Actinomycetes</taxon>
        <taxon>Micrococcales</taxon>
        <taxon>Microbacteriaceae</taxon>
        <taxon>Leifsonia</taxon>
    </lineage>
</organism>
<dbReference type="eggNOG" id="COG2226">
    <property type="taxonomic scope" value="Bacteria"/>
</dbReference>
<evidence type="ECO:0000313" key="2">
    <source>
        <dbReference type="Proteomes" id="UP000016743"/>
    </source>
</evidence>
<gene>
    <name evidence="1" type="ORF">O159_16080</name>
</gene>
<dbReference type="HOGENOM" id="CLU_1608793_0_0_11"/>
<sequence length="165" mass="17612">MALTSMSSGLALDLSPTAVARAVRSDPRIDGVVADTWRPLPLRDRVADVLLNVFAPRNLPEFARVLRPEGTLVVVVPRPDHLAELRTDGGMLDIPDDKADAVLTAADAFFALESRVHIHTSIALDATLRAALPAMGPTAHHGRPSPAEAPSATLSVDLLRLARRP</sequence>
<dbReference type="AlphaFoldDB" id="U3P9X3"/>
<reference evidence="1 2" key="1">
    <citation type="journal article" date="2013" name="Genome Announc.">
        <title>Complete Genome Sequence of Leifsonia xyli subsp. cynodontis Strain DSM46306, a Gram-Positive Bacterial Pathogen of Grasses.</title>
        <authorList>
            <person name="Monteiro-Vitorello C.B."/>
            <person name="Zerillo M.M."/>
            <person name="Van Sluys M.A."/>
            <person name="Camargo L.E."/>
            <person name="Kitajima J.P."/>
        </authorList>
    </citation>
    <scope>NUCLEOTIDE SEQUENCE [LARGE SCALE GENOMIC DNA]</scope>
    <source>
        <strain evidence="1 2">DSM 46306</strain>
    </source>
</reference>
<dbReference type="InterPro" id="IPR029063">
    <property type="entry name" value="SAM-dependent_MTases_sf"/>
</dbReference>
<dbReference type="EMBL" id="CP006734">
    <property type="protein sequence ID" value="AGW41657.1"/>
    <property type="molecule type" value="Genomic_DNA"/>
</dbReference>
<evidence type="ECO:0000313" key="1">
    <source>
        <dbReference type="EMBL" id="AGW41657.1"/>
    </source>
</evidence>
<accession>U3P9X3</accession>
<dbReference type="KEGG" id="lxy:O159_16080"/>
<dbReference type="PATRIC" id="fig|1389489.3.peg.1549"/>
<name>U3P9X3_LEIXC</name>
<evidence type="ECO:0008006" key="3">
    <source>
        <dbReference type="Google" id="ProtNLM"/>
    </source>
</evidence>
<dbReference type="SUPFAM" id="SSF53335">
    <property type="entry name" value="S-adenosyl-L-methionine-dependent methyltransferases"/>
    <property type="match status" value="1"/>
</dbReference>
<dbReference type="RefSeq" id="WP_021755120.1">
    <property type="nucleotide sequence ID" value="NC_022438.1"/>
</dbReference>
<dbReference type="Proteomes" id="UP000016743">
    <property type="component" value="Chromosome"/>
</dbReference>
<dbReference type="Gene3D" id="3.40.50.150">
    <property type="entry name" value="Vaccinia Virus protein VP39"/>
    <property type="match status" value="1"/>
</dbReference>